<organism evidence="3 4">
    <name type="scientific">Symbiodinium pilosum</name>
    <name type="common">Dinoflagellate</name>
    <dbReference type="NCBI Taxonomy" id="2952"/>
    <lineage>
        <taxon>Eukaryota</taxon>
        <taxon>Sar</taxon>
        <taxon>Alveolata</taxon>
        <taxon>Dinophyceae</taxon>
        <taxon>Suessiales</taxon>
        <taxon>Symbiodiniaceae</taxon>
        <taxon>Symbiodinium</taxon>
    </lineage>
</organism>
<dbReference type="EMBL" id="CAJNIZ010003503">
    <property type="protein sequence ID" value="CAE7223105.1"/>
    <property type="molecule type" value="Genomic_DNA"/>
</dbReference>
<feature type="region of interest" description="Disordered" evidence="1">
    <location>
        <begin position="662"/>
        <end position="713"/>
    </location>
</feature>
<evidence type="ECO:0000256" key="2">
    <source>
        <dbReference type="SAM" id="SignalP"/>
    </source>
</evidence>
<reference evidence="3" key="1">
    <citation type="submission" date="2021-02" db="EMBL/GenBank/DDBJ databases">
        <authorList>
            <person name="Dougan E. K."/>
            <person name="Rhodes N."/>
            <person name="Thang M."/>
            <person name="Chan C."/>
        </authorList>
    </citation>
    <scope>NUCLEOTIDE SEQUENCE</scope>
</reference>
<keyword evidence="2" id="KW-0732">Signal</keyword>
<dbReference type="OrthoDB" id="416361at2759"/>
<evidence type="ECO:0000256" key="1">
    <source>
        <dbReference type="SAM" id="MobiDB-lite"/>
    </source>
</evidence>
<dbReference type="Proteomes" id="UP000649617">
    <property type="component" value="Unassembled WGS sequence"/>
</dbReference>
<evidence type="ECO:0000313" key="3">
    <source>
        <dbReference type="EMBL" id="CAE7223105.1"/>
    </source>
</evidence>
<feature type="compositionally biased region" description="Acidic residues" evidence="1">
    <location>
        <begin position="696"/>
        <end position="706"/>
    </location>
</feature>
<feature type="compositionally biased region" description="Acidic residues" evidence="1">
    <location>
        <begin position="672"/>
        <end position="686"/>
    </location>
</feature>
<feature type="signal peptide" evidence="2">
    <location>
        <begin position="1"/>
        <end position="15"/>
    </location>
</feature>
<accession>A0A812KFM9</accession>
<dbReference type="AlphaFoldDB" id="A0A812KFM9"/>
<protein>
    <submittedName>
        <fullName evidence="3">Uncharacterized protein</fullName>
    </submittedName>
</protein>
<proteinExistence type="predicted"/>
<feature type="chain" id="PRO_5032418095" evidence="2">
    <location>
        <begin position="16"/>
        <end position="728"/>
    </location>
</feature>
<name>A0A812KFM9_SYMPI</name>
<evidence type="ECO:0000313" key="4">
    <source>
        <dbReference type="Proteomes" id="UP000649617"/>
    </source>
</evidence>
<gene>
    <name evidence="3" type="ORF">SPIL2461_LOCUS3030</name>
</gene>
<keyword evidence="4" id="KW-1185">Reference proteome</keyword>
<comment type="caution">
    <text evidence="3">The sequence shown here is derived from an EMBL/GenBank/DDBJ whole genome shotgun (WGS) entry which is preliminary data.</text>
</comment>
<sequence>MMLTWALAAIGLAQAAAMSKLAVVRVFSTDEEVMLLSESATHWDTVMPCMNMSNNSMIDLILVYSKDLSQNSMANDVVMMLQAKNETTHPWMKCFSSVKSMSAMLNPDEDVYDSNGYTTNKHWVRGPNTVFKSIMDAMYTGTYMDMYDAFFLMEMDAVPLKDDWLMQFEMEAMDMSANSIAVRGSQYLGDKWDLFKHQMPSYLVEHINGNAIYNLKHAWTKYLFDTFSADSVMMETSAFDVGFAMITMAAMDGDATYASGWSTAAGNNMTYNAMTSLVGNYANTLLNKSFATEMTETIMGPDGNITMDTKLAADPAYYHLCEVAKQVTTTWFALTDNYHIVKAPVSVLMDGMKPVLPYVLKDSKYCGERPNCKASLEQAEDLFSINLNYHHDKYEVLYKTADAVEFCKAWDTATSGKSWGDCSLTFGPTGDDYIAWKISSPTSNITDEFIPKDKTRYGWRAWTSLWQPAPVESRTCDTVLYGVKEYLETLDNISECAVNYVEDAAGCMGDSTCMWRPMFESGVCTLDYKSAIPQTTVEGAIYSVVEVTMPIVVDDPTTITDNATITTAMRSGFAILMGVDLDKVLLKFELQDRRLAGERRLSQTLLAIYEIILETVEAAEELRVTVEATPIAETQRAIKNTVAAAGFSGNFEVKEVKTMLVPAPSTTTTTTTEEDDDDETTTTEDDHDNHTHDDETTTDPDGDEEPPSSAIAGTASAAVLGLAAMLLA</sequence>